<keyword evidence="2" id="KW-1185">Reference proteome</keyword>
<dbReference type="Proteomes" id="UP000789525">
    <property type="component" value="Unassembled WGS sequence"/>
</dbReference>
<organism evidence="1 2">
    <name type="scientific">Acaulospora colombiana</name>
    <dbReference type="NCBI Taxonomy" id="27376"/>
    <lineage>
        <taxon>Eukaryota</taxon>
        <taxon>Fungi</taxon>
        <taxon>Fungi incertae sedis</taxon>
        <taxon>Mucoromycota</taxon>
        <taxon>Glomeromycotina</taxon>
        <taxon>Glomeromycetes</taxon>
        <taxon>Diversisporales</taxon>
        <taxon>Acaulosporaceae</taxon>
        <taxon>Acaulospora</taxon>
    </lineage>
</organism>
<accession>A0ACA9LVV7</accession>
<reference evidence="1" key="1">
    <citation type="submission" date="2021-06" db="EMBL/GenBank/DDBJ databases">
        <authorList>
            <person name="Kallberg Y."/>
            <person name="Tangrot J."/>
            <person name="Rosling A."/>
        </authorList>
    </citation>
    <scope>NUCLEOTIDE SEQUENCE</scope>
    <source>
        <strain evidence="1">CL356</strain>
    </source>
</reference>
<evidence type="ECO:0000313" key="2">
    <source>
        <dbReference type="Proteomes" id="UP000789525"/>
    </source>
</evidence>
<protein>
    <submittedName>
        <fullName evidence="1">6092_t:CDS:1</fullName>
    </submittedName>
</protein>
<gene>
    <name evidence="1" type="ORF">ACOLOM_LOCUS4982</name>
</gene>
<dbReference type="EMBL" id="CAJVPT010008674">
    <property type="protein sequence ID" value="CAG8554387.1"/>
    <property type="molecule type" value="Genomic_DNA"/>
</dbReference>
<proteinExistence type="predicted"/>
<name>A0ACA9LVV7_9GLOM</name>
<evidence type="ECO:0000313" key="1">
    <source>
        <dbReference type="EMBL" id="CAG8554387.1"/>
    </source>
</evidence>
<sequence length="248" mass="26507">MVGSNFDLLPPERIFLPQSKIGSGPGIPSSPADPYADRFLEKNINTDKCATPPTSITSRTAAANITPPSTTAPAASKPVSESPIPLLKRNISISKDGKMAYSETKPLGKVHGSEFIAVEKADPSVIPYLMDKDGMAQPVPPLPQSLGVARSQSPLPQQSLTSSSNNASTRQQEEYNALRMAAKLQQRAPSSELERGTGAPSAAASSVVSEETTQPQRNSEIIVYDNSIKEEDAILSDDEGEDEFFYAM</sequence>
<comment type="caution">
    <text evidence="1">The sequence shown here is derived from an EMBL/GenBank/DDBJ whole genome shotgun (WGS) entry which is preliminary data.</text>
</comment>